<name>A0A6J6DH44_9ZZZZ</name>
<dbReference type="EMBL" id="CAEZSU010000224">
    <property type="protein sequence ID" value="CAB4563477.1"/>
    <property type="molecule type" value="Genomic_DNA"/>
</dbReference>
<proteinExistence type="predicted"/>
<accession>A0A6J6DH44</accession>
<evidence type="ECO:0000313" key="1">
    <source>
        <dbReference type="EMBL" id="CAB4563477.1"/>
    </source>
</evidence>
<sequence>MCADARCGSVHCANDRLFAIHDRGDKALCAAFDVSANVAEHLVGGIGGARVHRDGRDAQVGAGAEVTLASGGDDHATNVEIV</sequence>
<protein>
    <submittedName>
        <fullName evidence="1">Unannotated protein</fullName>
    </submittedName>
</protein>
<gene>
    <name evidence="1" type="ORF">UFOPK1495_01643</name>
</gene>
<dbReference type="AlphaFoldDB" id="A0A6J6DH44"/>
<reference evidence="1" key="1">
    <citation type="submission" date="2020-05" db="EMBL/GenBank/DDBJ databases">
        <authorList>
            <person name="Chiriac C."/>
            <person name="Salcher M."/>
            <person name="Ghai R."/>
            <person name="Kavagutti S V."/>
        </authorList>
    </citation>
    <scope>NUCLEOTIDE SEQUENCE</scope>
</reference>
<organism evidence="1">
    <name type="scientific">freshwater metagenome</name>
    <dbReference type="NCBI Taxonomy" id="449393"/>
    <lineage>
        <taxon>unclassified sequences</taxon>
        <taxon>metagenomes</taxon>
        <taxon>ecological metagenomes</taxon>
    </lineage>
</organism>